<dbReference type="Proteomes" id="UP000887572">
    <property type="component" value="Unplaced"/>
</dbReference>
<evidence type="ECO:0000313" key="1">
    <source>
        <dbReference type="Proteomes" id="UP000887572"/>
    </source>
</evidence>
<keyword evidence="1" id="KW-1185">Reference proteome</keyword>
<protein>
    <submittedName>
        <fullName evidence="2">F-box domain-containing protein</fullName>
    </submittedName>
</protein>
<evidence type="ECO:0000313" key="2">
    <source>
        <dbReference type="WBParaSite" id="Gr19_v10_g15473.t1"/>
    </source>
</evidence>
<organism evidence="1 2">
    <name type="scientific">Globodera rostochiensis</name>
    <name type="common">Golden nematode worm</name>
    <name type="synonym">Heterodera rostochiensis</name>
    <dbReference type="NCBI Taxonomy" id="31243"/>
    <lineage>
        <taxon>Eukaryota</taxon>
        <taxon>Metazoa</taxon>
        <taxon>Ecdysozoa</taxon>
        <taxon>Nematoda</taxon>
        <taxon>Chromadorea</taxon>
        <taxon>Rhabditida</taxon>
        <taxon>Tylenchina</taxon>
        <taxon>Tylenchomorpha</taxon>
        <taxon>Tylenchoidea</taxon>
        <taxon>Heteroderidae</taxon>
        <taxon>Heteroderinae</taxon>
        <taxon>Globodera</taxon>
    </lineage>
</organism>
<name>A0A914HB86_GLORO</name>
<sequence>MSDNPKNVGKQLKEIFICDDVLFEVFKFCRPRMLGLKVALLSDRFDLLVDAHFNSKEWFLGNLKICRAFNGNGAEIVKCIGDKVERWMPIPQEPLPDNVIGFESLNIKYIDRNVIEFLKLIRPLFDSKGANIFYVGTANNQNRSWQAIWPLIKDNICGFYFFSSAFKHLRQFSPTILRKCTKLRFIESFDLFPEFPASDRFRASSAQALAKWLHTPRGDGLPKVLRCAICKAEMEGLKMAFATSAVPVNFIIYFLHFFAADKIPFELKNNLTGERLVRRRLDKYRCLLVRCPIERDEGKWAKWEKEAAEWDWCRQRNRINFKDVDIQSPRRKRKSEQAPEIGRVYYRLDKPGEKFIWKRW</sequence>
<dbReference type="WBParaSite" id="Gr19_v10_g15473.t1">
    <property type="protein sequence ID" value="Gr19_v10_g15473.t1"/>
    <property type="gene ID" value="Gr19_v10_g15473"/>
</dbReference>
<proteinExistence type="predicted"/>
<dbReference type="AlphaFoldDB" id="A0A914HB86"/>
<reference evidence="2" key="1">
    <citation type="submission" date="2022-11" db="UniProtKB">
        <authorList>
            <consortium name="WormBaseParasite"/>
        </authorList>
    </citation>
    <scope>IDENTIFICATION</scope>
</reference>
<accession>A0A914HB86</accession>